<evidence type="ECO:0000256" key="11">
    <source>
        <dbReference type="RuleBase" id="RU363075"/>
    </source>
</evidence>
<evidence type="ECO:0000256" key="5">
    <source>
        <dbReference type="ARBA" id="ARBA00022679"/>
    </source>
</evidence>
<keyword evidence="6 11" id="KW-0812">Transmembrane</keyword>
<evidence type="ECO:0000256" key="8">
    <source>
        <dbReference type="ARBA" id="ARBA00022989"/>
    </source>
</evidence>
<feature type="transmembrane region" description="Helical" evidence="11">
    <location>
        <begin position="161"/>
        <end position="182"/>
    </location>
</feature>
<sequence>MKTRKKFDPFPTIYSCQIFLRLFLVILPQTGYIHPDELFQSVEVLAGKVLEFQCSPPWEFNVTFPIRSMTIPCLTTGVSYKFLKFFNYVSLEYFHQTLLTPYALILVPRLLMCLLSFLVDFSLFKICSNNNEKYKSRLVILGSSYVMIVYGTRTFSNTIELVLFSLLLYFVCESLIFSNVVIRNREYINYRYEQSKDIAEKAKFHKLRLFIVSDSYRNCFFISIISVLGFFNRPTFLAFAVMPIFFWLYRGLGSKSVTPFQFYMRILIFAMVSIPTFLTVILIDSFYYGYITWGEIGMLDVSINSFVFTPLNFLKYNLNTDNLAKHGLHPRCLHVLVNIPLLFNVLGLYALYTLAKYAYICFLKKFNLLPSVRSVKCLMTLSFLVPVILLSIFPHQEPRFLIPVLVPLVYLHATRVLPETDTSLVEAPKVHIKGELKKTKPSNVLFKLWLLINTLLVIFYGFLHQGGIYPATAYLSKELQSAPLKTEFHILTSHVYSLPESFFMQKSIGRLYSKGRIQYSVSRRVFLYEEGSKKVELILKKLQLILESRQKNLSKKGKVYFLISSSLDDKLENLSVGSKVRFYLVERFTPHISTEAFPDMTAYCLDLFQSFYGSHCTGLTLVEYLKWLYNSFGLSLYQAELKDVKKVVI</sequence>
<evidence type="ECO:0000256" key="4">
    <source>
        <dbReference type="ARBA" id="ARBA00022676"/>
    </source>
</evidence>
<feature type="transmembrane region" description="Helical" evidence="11">
    <location>
        <begin position="264"/>
        <end position="290"/>
    </location>
</feature>
<dbReference type="InterPro" id="IPR005599">
    <property type="entry name" value="GPI_mannosylTrfase"/>
</dbReference>
<feature type="transmembrane region" description="Helical" evidence="11">
    <location>
        <begin position="444"/>
        <end position="463"/>
    </location>
</feature>
<keyword evidence="9 11" id="KW-0472">Membrane</keyword>
<evidence type="ECO:0000256" key="2">
    <source>
        <dbReference type="ARBA" id="ARBA00004687"/>
    </source>
</evidence>
<feature type="transmembrane region" description="Helical" evidence="11">
    <location>
        <begin position="209"/>
        <end position="230"/>
    </location>
</feature>
<comment type="pathway">
    <text evidence="2">Glycolipid biosynthesis; glycosylphosphatidylinositol-anchor biosynthesis.</text>
</comment>
<accession>A0A9N9WYC3</accession>
<dbReference type="GO" id="GO:0005789">
    <property type="term" value="C:endoplasmic reticulum membrane"/>
    <property type="evidence" value="ECO:0007669"/>
    <property type="project" value="UniProtKB-SubCell"/>
</dbReference>
<dbReference type="PANTHER" id="PTHR22760:SF3">
    <property type="entry name" value="GPI MANNOSYLTRANSFERASE 4"/>
    <property type="match status" value="1"/>
</dbReference>
<evidence type="ECO:0000256" key="6">
    <source>
        <dbReference type="ARBA" id="ARBA00022692"/>
    </source>
</evidence>
<dbReference type="PANTHER" id="PTHR22760">
    <property type="entry name" value="GLYCOSYLTRANSFERASE"/>
    <property type="match status" value="1"/>
</dbReference>
<dbReference type="GO" id="GO:0000026">
    <property type="term" value="F:alpha-1,2-mannosyltransferase activity"/>
    <property type="evidence" value="ECO:0007669"/>
    <property type="project" value="TreeGrafter"/>
</dbReference>
<keyword evidence="5" id="KW-0808">Transferase</keyword>
<comment type="subcellular location">
    <subcellularLocation>
        <location evidence="1 11">Endoplasmic reticulum membrane</location>
        <topology evidence="1 11">Multi-pass membrane protein</topology>
    </subcellularLocation>
</comment>
<reference evidence="12" key="2">
    <citation type="submission" date="2022-10" db="EMBL/GenBank/DDBJ databases">
        <authorList>
            <consortium name="ENA_rothamsted_submissions"/>
            <consortium name="culmorum"/>
            <person name="King R."/>
        </authorList>
    </citation>
    <scope>NUCLEOTIDE SEQUENCE</scope>
</reference>
<evidence type="ECO:0000256" key="1">
    <source>
        <dbReference type="ARBA" id="ARBA00004477"/>
    </source>
</evidence>
<protein>
    <recommendedName>
        <fullName evidence="11">Mannosyltransferase</fullName>
        <ecNumber evidence="11">2.4.1.-</ecNumber>
    </recommendedName>
</protein>
<keyword evidence="7 11" id="KW-0256">Endoplasmic reticulum</keyword>
<feature type="transmembrane region" description="Helical" evidence="11">
    <location>
        <begin position="335"/>
        <end position="352"/>
    </location>
</feature>
<name>A0A9N9WYC3_PHACE</name>
<evidence type="ECO:0000256" key="7">
    <source>
        <dbReference type="ARBA" id="ARBA00022824"/>
    </source>
</evidence>
<feature type="transmembrane region" description="Helical" evidence="11">
    <location>
        <begin position="12"/>
        <end position="33"/>
    </location>
</feature>
<comment type="similarity">
    <text evidence="10">Belongs to the glycosyltransferase 22 family. PIGZ subfamily.</text>
</comment>
<proteinExistence type="inferred from homology"/>
<dbReference type="GO" id="GO:0006506">
    <property type="term" value="P:GPI anchor biosynthetic process"/>
    <property type="evidence" value="ECO:0007669"/>
    <property type="project" value="UniProtKB-KW"/>
</dbReference>
<evidence type="ECO:0000313" key="13">
    <source>
        <dbReference type="Proteomes" id="UP001153737"/>
    </source>
</evidence>
<evidence type="ECO:0000256" key="9">
    <source>
        <dbReference type="ARBA" id="ARBA00023136"/>
    </source>
</evidence>
<evidence type="ECO:0000313" key="12">
    <source>
        <dbReference type="EMBL" id="CAG9814967.1"/>
    </source>
</evidence>
<reference evidence="12" key="1">
    <citation type="submission" date="2022-01" db="EMBL/GenBank/DDBJ databases">
        <authorList>
            <person name="King R."/>
        </authorList>
    </citation>
    <scope>NUCLEOTIDE SEQUENCE</scope>
</reference>
<dbReference type="EMBL" id="OU896717">
    <property type="protein sequence ID" value="CAG9814967.1"/>
    <property type="molecule type" value="Genomic_DNA"/>
</dbReference>
<evidence type="ECO:0000256" key="3">
    <source>
        <dbReference type="ARBA" id="ARBA00022502"/>
    </source>
</evidence>
<evidence type="ECO:0000256" key="10">
    <source>
        <dbReference type="ARBA" id="ARBA00038466"/>
    </source>
</evidence>
<keyword evidence="8 11" id="KW-1133">Transmembrane helix</keyword>
<dbReference type="AlphaFoldDB" id="A0A9N9WYC3"/>
<dbReference type="EC" id="2.4.1.-" evidence="11"/>
<feature type="transmembrane region" description="Helical" evidence="11">
    <location>
        <begin position="102"/>
        <end position="124"/>
    </location>
</feature>
<feature type="transmembrane region" description="Helical" evidence="11">
    <location>
        <begin position="136"/>
        <end position="155"/>
    </location>
</feature>
<dbReference type="Proteomes" id="UP001153737">
    <property type="component" value="Chromosome 11"/>
</dbReference>
<keyword evidence="3" id="KW-0337">GPI-anchor biosynthesis</keyword>
<keyword evidence="13" id="KW-1185">Reference proteome</keyword>
<dbReference type="OrthoDB" id="10066429at2759"/>
<organism evidence="12 13">
    <name type="scientific">Phaedon cochleariae</name>
    <name type="common">Mustard beetle</name>
    <dbReference type="NCBI Taxonomy" id="80249"/>
    <lineage>
        <taxon>Eukaryota</taxon>
        <taxon>Metazoa</taxon>
        <taxon>Ecdysozoa</taxon>
        <taxon>Arthropoda</taxon>
        <taxon>Hexapoda</taxon>
        <taxon>Insecta</taxon>
        <taxon>Pterygota</taxon>
        <taxon>Neoptera</taxon>
        <taxon>Endopterygota</taxon>
        <taxon>Coleoptera</taxon>
        <taxon>Polyphaga</taxon>
        <taxon>Cucujiformia</taxon>
        <taxon>Chrysomeloidea</taxon>
        <taxon>Chrysomelidae</taxon>
        <taxon>Chrysomelinae</taxon>
        <taxon>Chrysomelini</taxon>
        <taxon>Phaedon</taxon>
    </lineage>
</organism>
<keyword evidence="4 11" id="KW-0328">Glycosyltransferase</keyword>
<dbReference type="Pfam" id="PF03901">
    <property type="entry name" value="Glyco_transf_22"/>
    <property type="match status" value="1"/>
</dbReference>
<gene>
    <name evidence="12" type="ORF">PHAECO_LOCUS2717</name>
</gene>
<feature type="transmembrane region" description="Helical" evidence="11">
    <location>
        <begin position="236"/>
        <end position="252"/>
    </location>
</feature>